<proteinExistence type="inferred from homology"/>
<feature type="transmembrane region" description="Helical" evidence="8">
    <location>
        <begin position="47"/>
        <end position="72"/>
    </location>
</feature>
<dbReference type="GO" id="GO:0006629">
    <property type="term" value="P:lipid metabolic process"/>
    <property type="evidence" value="ECO:0007669"/>
    <property type="project" value="InterPro"/>
</dbReference>
<dbReference type="EMBL" id="JWZX01002626">
    <property type="protein sequence ID" value="KOO28066.1"/>
    <property type="molecule type" value="Genomic_DNA"/>
</dbReference>
<evidence type="ECO:0000256" key="2">
    <source>
        <dbReference type="ARBA" id="ARBA00005179"/>
    </source>
</evidence>
<comment type="pathway">
    <text evidence="2">Secondary metabolite biosynthesis.</text>
</comment>
<dbReference type="OrthoDB" id="42845at2759"/>
<feature type="transmembrane region" description="Helical" evidence="8">
    <location>
        <begin position="312"/>
        <end position="333"/>
    </location>
</feature>
<feature type="domain" description="Wax synthase" evidence="9">
    <location>
        <begin position="238"/>
        <end position="316"/>
    </location>
</feature>
<organism evidence="10 11">
    <name type="scientific">Chrysochromulina tobinii</name>
    <dbReference type="NCBI Taxonomy" id="1460289"/>
    <lineage>
        <taxon>Eukaryota</taxon>
        <taxon>Haptista</taxon>
        <taxon>Haptophyta</taxon>
        <taxon>Prymnesiophyceae</taxon>
        <taxon>Prymnesiales</taxon>
        <taxon>Chrysochromulinaceae</taxon>
        <taxon>Chrysochromulina</taxon>
    </lineage>
</organism>
<dbReference type="AlphaFoldDB" id="A0A0M0JNA9"/>
<accession>A0A0M0JNA9</accession>
<comment type="caution">
    <text evidence="10">The sequence shown here is derived from an EMBL/GenBank/DDBJ whole genome shotgun (WGS) entry which is preliminary data.</text>
</comment>
<keyword evidence="4" id="KW-0808">Transferase</keyword>
<evidence type="ECO:0000313" key="11">
    <source>
        <dbReference type="Proteomes" id="UP000037460"/>
    </source>
</evidence>
<dbReference type="InterPro" id="IPR044851">
    <property type="entry name" value="Wax_synthase"/>
</dbReference>
<comment type="similarity">
    <text evidence="3">Belongs to the wax synthase family.</text>
</comment>
<keyword evidence="11" id="KW-1185">Reference proteome</keyword>
<dbReference type="PANTHER" id="PTHR31595:SF57">
    <property type="entry name" value="OS04G0481900 PROTEIN"/>
    <property type="match status" value="1"/>
</dbReference>
<reference evidence="11" key="1">
    <citation type="journal article" date="2015" name="PLoS Genet.">
        <title>Genome Sequence and Transcriptome Analyses of Chrysochromulina tobin: Metabolic Tools for Enhanced Algal Fitness in the Prominent Order Prymnesiales (Haptophyceae).</title>
        <authorList>
            <person name="Hovde B.T."/>
            <person name="Deodato C.R."/>
            <person name="Hunsperger H.M."/>
            <person name="Ryken S.A."/>
            <person name="Yost W."/>
            <person name="Jha R.K."/>
            <person name="Patterson J."/>
            <person name="Monnat R.J. Jr."/>
            <person name="Barlow S.B."/>
            <person name="Starkenburg S.R."/>
            <person name="Cattolico R.A."/>
        </authorList>
    </citation>
    <scope>NUCLEOTIDE SEQUENCE</scope>
    <source>
        <strain evidence="11">CCMP291</strain>
    </source>
</reference>
<feature type="transmembrane region" description="Helical" evidence="8">
    <location>
        <begin position="78"/>
        <end position="98"/>
    </location>
</feature>
<evidence type="ECO:0000256" key="1">
    <source>
        <dbReference type="ARBA" id="ARBA00004141"/>
    </source>
</evidence>
<dbReference type="Proteomes" id="UP000037460">
    <property type="component" value="Unassembled WGS sequence"/>
</dbReference>
<dbReference type="PANTHER" id="PTHR31595">
    <property type="entry name" value="LONG-CHAIN-ALCOHOL O-FATTY-ACYLTRANSFERASE 3-RELATED"/>
    <property type="match status" value="1"/>
</dbReference>
<gene>
    <name evidence="10" type="ORF">Ctob_004518</name>
</gene>
<dbReference type="InterPro" id="IPR032805">
    <property type="entry name" value="Wax_synthase_dom"/>
</dbReference>
<evidence type="ECO:0000313" key="10">
    <source>
        <dbReference type="EMBL" id="KOO28066.1"/>
    </source>
</evidence>
<comment type="subcellular location">
    <subcellularLocation>
        <location evidence="1">Membrane</location>
        <topology evidence="1">Multi-pass membrane protein</topology>
    </subcellularLocation>
</comment>
<evidence type="ECO:0000256" key="7">
    <source>
        <dbReference type="ARBA" id="ARBA00023136"/>
    </source>
</evidence>
<dbReference type="GO" id="GO:0016020">
    <property type="term" value="C:membrane"/>
    <property type="evidence" value="ECO:0007669"/>
    <property type="project" value="UniProtKB-SubCell"/>
</dbReference>
<protein>
    <recommendedName>
        <fullName evidence="9">Wax synthase domain-containing protein</fullName>
    </recommendedName>
</protein>
<evidence type="ECO:0000256" key="8">
    <source>
        <dbReference type="SAM" id="Phobius"/>
    </source>
</evidence>
<feature type="transmembrane region" description="Helical" evidence="8">
    <location>
        <begin position="281"/>
        <end position="300"/>
    </location>
</feature>
<sequence>MLALSAAAASDVSTLVRLFEENVQLPKTIALTLGGDSMQVHFVPPNLSLLLELGVFASLSFAIACTHTAILLAGRGNAASGALSVVLGALALPLPFLLESSYGLPKMGCALMLWVSYWKVLDIVGGTARPAVVASPRTLLLHLLILVEYRGDQHSNEVAPPSELPATIRKVMLVLAGYMALASAHAHEPPEALVAAAPSLLYAIRVYAAVWIIYVCLMITGEGNALVLNSFGLRPQTFFRNPMFASQSPVDFWSRRWNLLIRGLFHRSIFSPLRARKTPTGLCALAAFVVSGLFHEYAFMAASGGRAFGSNLLFFLTQGIICTLETVLTALGVRAPRWVREAPKLRAALTTLCCVPFSPLFMAPLRVHEVGETNVLQQMLSAVPHFRVELLG</sequence>
<dbReference type="GO" id="GO:0008374">
    <property type="term" value="F:O-acyltransferase activity"/>
    <property type="evidence" value="ECO:0007669"/>
    <property type="project" value="InterPro"/>
</dbReference>
<evidence type="ECO:0000256" key="4">
    <source>
        <dbReference type="ARBA" id="ARBA00022679"/>
    </source>
</evidence>
<name>A0A0M0JNA9_9EUKA</name>
<evidence type="ECO:0000259" key="9">
    <source>
        <dbReference type="Pfam" id="PF13813"/>
    </source>
</evidence>
<keyword evidence="7 8" id="KW-0472">Membrane</keyword>
<keyword evidence="5 8" id="KW-0812">Transmembrane</keyword>
<evidence type="ECO:0000256" key="3">
    <source>
        <dbReference type="ARBA" id="ARBA00007282"/>
    </source>
</evidence>
<keyword evidence="6 8" id="KW-1133">Transmembrane helix</keyword>
<evidence type="ECO:0000256" key="6">
    <source>
        <dbReference type="ARBA" id="ARBA00022989"/>
    </source>
</evidence>
<dbReference type="Pfam" id="PF13813">
    <property type="entry name" value="MBOAT_2"/>
    <property type="match status" value="1"/>
</dbReference>
<evidence type="ECO:0000256" key="5">
    <source>
        <dbReference type="ARBA" id="ARBA00022692"/>
    </source>
</evidence>